<feature type="domain" description="DNA/RNA non-specific endonuclease/pyrophosphatase/phosphodiesterase" evidence="2">
    <location>
        <begin position="58"/>
        <end position="273"/>
    </location>
</feature>
<dbReference type="InterPro" id="IPR044925">
    <property type="entry name" value="His-Me_finger_sf"/>
</dbReference>
<keyword evidence="3" id="KW-0540">Nuclease</keyword>
<keyword evidence="3" id="KW-0255">Endonuclease</keyword>
<evidence type="ECO:0000313" key="3">
    <source>
        <dbReference type="EMBL" id="MDR6376207.1"/>
    </source>
</evidence>
<name>A0ABU1KZ76_9BURK</name>
<keyword evidence="4" id="KW-1185">Reference proteome</keyword>
<protein>
    <submittedName>
        <fullName evidence="3">Endonuclease G</fullName>
    </submittedName>
</protein>
<dbReference type="InterPro" id="IPR001604">
    <property type="entry name" value="Endo_G_ENPP1-like_dom"/>
</dbReference>
<dbReference type="PANTHER" id="PTHR13966">
    <property type="entry name" value="ENDONUCLEASE RELATED"/>
    <property type="match status" value="1"/>
</dbReference>
<dbReference type="Proteomes" id="UP001185254">
    <property type="component" value="Unassembled WGS sequence"/>
</dbReference>
<sequence>MLDIEAVSVARMGGLPDREGYQADFLGAKTIVPLPVVNAKSTVLMFRDGSGRASSELKYTNFSVVMSKKRRLCIYSACNVDGSSIPARAPVRTPWKFDPRIAVQQQIGEEVYGQRKKGSYFFARGHMTRRVDAAWGSSEQAKLGNKDSMFVPNACPQDQSFNGGLWKGLEDKILAEAVADGDKISVLTGPVFNSRDPVFNGVAIPLWYWKLVAWRSGRSLKAVAYMQSQKDFMTANGFVPSVIGLTGVEGQAVRIAALSTMTNLDFGPLVSADILSKSRANVVDVYSPGFFVQHILLA</sequence>
<dbReference type="Gene3D" id="3.40.570.10">
    <property type="entry name" value="Extracellular Endonuclease, subunit A"/>
    <property type="match status" value="1"/>
</dbReference>
<evidence type="ECO:0000313" key="4">
    <source>
        <dbReference type="Proteomes" id="UP001185254"/>
    </source>
</evidence>
<dbReference type="SMART" id="SM00477">
    <property type="entry name" value="NUC"/>
    <property type="match status" value="1"/>
</dbReference>
<organism evidence="3 4">
    <name type="scientific">Paraburkholderia caledonica</name>
    <dbReference type="NCBI Taxonomy" id="134536"/>
    <lineage>
        <taxon>Bacteria</taxon>
        <taxon>Pseudomonadati</taxon>
        <taxon>Pseudomonadota</taxon>
        <taxon>Betaproteobacteria</taxon>
        <taxon>Burkholderiales</taxon>
        <taxon>Burkholderiaceae</taxon>
        <taxon>Paraburkholderia</taxon>
    </lineage>
</organism>
<keyword evidence="3" id="KW-0378">Hydrolase</keyword>
<evidence type="ECO:0000259" key="1">
    <source>
        <dbReference type="SMART" id="SM00477"/>
    </source>
</evidence>
<accession>A0ABU1KZ76</accession>
<gene>
    <name evidence="3" type="ORF">J2776_002907</name>
</gene>
<feature type="domain" description="ENPP1-3/EXOG-like endonuclease/phosphodiesterase" evidence="1">
    <location>
        <begin position="59"/>
        <end position="273"/>
    </location>
</feature>
<dbReference type="PANTHER" id="PTHR13966:SF5">
    <property type="entry name" value="ENDONUCLEASE G, MITOCHONDRIAL"/>
    <property type="match status" value="1"/>
</dbReference>
<dbReference type="Pfam" id="PF01223">
    <property type="entry name" value="Endonuclease_NS"/>
    <property type="match status" value="1"/>
</dbReference>
<proteinExistence type="predicted"/>
<dbReference type="InterPro" id="IPR044929">
    <property type="entry name" value="DNA/RNA_non-sp_Endonuclease_sf"/>
</dbReference>
<evidence type="ECO:0000259" key="2">
    <source>
        <dbReference type="SMART" id="SM00892"/>
    </source>
</evidence>
<dbReference type="InterPro" id="IPR020821">
    <property type="entry name" value="ENPP1-3/EXOG-like_nuc-like"/>
</dbReference>
<reference evidence="3 4" key="1">
    <citation type="submission" date="2023-07" db="EMBL/GenBank/DDBJ databases">
        <title>Sorghum-associated microbial communities from plants grown in Nebraska, USA.</title>
        <authorList>
            <person name="Schachtman D."/>
        </authorList>
    </citation>
    <scope>NUCLEOTIDE SEQUENCE [LARGE SCALE GENOMIC DNA]</scope>
    <source>
        <strain evidence="3 4">DS1039</strain>
    </source>
</reference>
<comment type="caution">
    <text evidence="3">The sequence shown here is derived from an EMBL/GenBank/DDBJ whole genome shotgun (WGS) entry which is preliminary data.</text>
</comment>
<dbReference type="RefSeq" id="WP_310066622.1">
    <property type="nucleotide sequence ID" value="NZ_JAVDQN010000002.1"/>
</dbReference>
<dbReference type="SMART" id="SM00892">
    <property type="entry name" value="Endonuclease_NS"/>
    <property type="match status" value="1"/>
</dbReference>
<dbReference type="InterPro" id="IPR040255">
    <property type="entry name" value="Non-specific_endonuclease"/>
</dbReference>
<dbReference type="EMBL" id="JAVDQN010000002">
    <property type="protein sequence ID" value="MDR6376207.1"/>
    <property type="molecule type" value="Genomic_DNA"/>
</dbReference>
<dbReference type="SUPFAM" id="SSF54060">
    <property type="entry name" value="His-Me finger endonucleases"/>
    <property type="match status" value="1"/>
</dbReference>
<dbReference type="GO" id="GO:0004519">
    <property type="term" value="F:endonuclease activity"/>
    <property type="evidence" value="ECO:0007669"/>
    <property type="project" value="UniProtKB-KW"/>
</dbReference>